<evidence type="ECO:0000313" key="2">
    <source>
        <dbReference type="Proteomes" id="UP000217277"/>
    </source>
</evidence>
<reference evidence="1" key="1">
    <citation type="submission" date="2015-03" db="EMBL/GenBank/DDBJ databases">
        <authorList>
            <person name="Xie B.-B."/>
            <person name="Rong J.-C."/>
            <person name="Qin Q.-L."/>
            <person name="Zhang Y.-Z."/>
        </authorList>
    </citation>
    <scope>NUCLEOTIDE SEQUENCE</scope>
    <source>
        <strain evidence="1">DSM 14585</strain>
    </source>
</reference>
<name>A0ACA8DTY5_9GAMM</name>
<sequence>MSLEQEKKKLALLSNIKSNPERNSVGLDGDLIYELCCIGYINGQESTDDNTYKLTGYEHEYAQLKITDNGLTYLHELEQSISGRTSSKNRFEKLWWPFLIAITTAVAVAFIPK</sequence>
<protein>
    <submittedName>
        <fullName evidence="1">Uncharacterized protein</fullName>
    </submittedName>
</protein>
<accession>A0ACA8DTY5</accession>
<dbReference type="Proteomes" id="UP000217277">
    <property type="component" value="Chromosome I"/>
</dbReference>
<proteinExistence type="predicted"/>
<evidence type="ECO:0000313" key="1">
    <source>
        <dbReference type="EMBL" id="ATC81506.1"/>
    </source>
</evidence>
<dbReference type="EMBL" id="CP011011">
    <property type="protein sequence ID" value="ATC81506.1"/>
    <property type="molecule type" value="Genomic_DNA"/>
</dbReference>
<keyword evidence="2" id="KW-1185">Reference proteome</keyword>
<gene>
    <name evidence="1" type="ORF">PAGA_a1030</name>
</gene>
<organism evidence="1 2">
    <name type="scientific">Pseudoalteromonas agarivorans DSM 14585</name>
    <dbReference type="NCBI Taxonomy" id="1312369"/>
    <lineage>
        <taxon>Bacteria</taxon>
        <taxon>Pseudomonadati</taxon>
        <taxon>Pseudomonadota</taxon>
        <taxon>Gammaproteobacteria</taxon>
        <taxon>Alteromonadales</taxon>
        <taxon>Pseudoalteromonadaceae</taxon>
        <taxon>Pseudoalteromonas</taxon>
    </lineage>
</organism>